<dbReference type="SUPFAM" id="SSF52279">
    <property type="entry name" value="Beta-D-glucan exohydrolase, C-terminal domain"/>
    <property type="match status" value="1"/>
</dbReference>
<dbReference type="EMBL" id="KV454478">
    <property type="protein sequence ID" value="ODV61797.1"/>
    <property type="molecule type" value="Genomic_DNA"/>
</dbReference>
<organism evidence="16 17">
    <name type="scientific">Ascoidea rubescens DSM 1968</name>
    <dbReference type="NCBI Taxonomy" id="1344418"/>
    <lineage>
        <taxon>Eukaryota</taxon>
        <taxon>Fungi</taxon>
        <taxon>Dikarya</taxon>
        <taxon>Ascomycota</taxon>
        <taxon>Saccharomycotina</taxon>
        <taxon>Saccharomycetes</taxon>
        <taxon>Ascoideaceae</taxon>
        <taxon>Ascoidea</taxon>
    </lineage>
</organism>
<keyword evidence="10" id="KW-0624">Polysaccharide degradation</keyword>
<dbReference type="InterPro" id="IPR050288">
    <property type="entry name" value="Cellulose_deg_GH3"/>
</dbReference>
<feature type="region of interest" description="Disordered" evidence="14">
    <location>
        <begin position="818"/>
        <end position="886"/>
    </location>
</feature>
<comment type="pathway">
    <text evidence="2">Glycan metabolism; cellulose degradation.</text>
</comment>
<dbReference type="Pfam" id="PF14310">
    <property type="entry name" value="Fn3-like"/>
    <property type="match status" value="1"/>
</dbReference>
<evidence type="ECO:0000256" key="1">
    <source>
        <dbReference type="ARBA" id="ARBA00000448"/>
    </source>
</evidence>
<comment type="catalytic activity">
    <reaction evidence="1">
        <text>Hydrolysis of terminal, non-reducing beta-D-glucosyl residues with release of beta-D-glucose.</text>
        <dbReference type="EC" id="3.2.1.21"/>
    </reaction>
</comment>
<feature type="domain" description="Fibronectin type III-like" evidence="15">
    <location>
        <begin position="729"/>
        <end position="804"/>
    </location>
</feature>
<dbReference type="PANTHER" id="PTHR42715:SF2">
    <property type="entry name" value="BETA-GLUCOSIDASE F-RELATED"/>
    <property type="match status" value="1"/>
</dbReference>
<dbReference type="EC" id="3.2.1.21" evidence="4"/>
<dbReference type="InterPro" id="IPR036881">
    <property type="entry name" value="Glyco_hydro_3_C_sf"/>
</dbReference>
<gene>
    <name evidence="16" type="ORF">ASCRUDRAFT_33359</name>
</gene>
<feature type="compositionally biased region" description="Acidic residues" evidence="14">
    <location>
        <begin position="820"/>
        <end position="840"/>
    </location>
</feature>
<dbReference type="PRINTS" id="PR00133">
    <property type="entry name" value="GLHYDRLASE3"/>
</dbReference>
<dbReference type="GeneID" id="30964056"/>
<evidence type="ECO:0000256" key="3">
    <source>
        <dbReference type="ARBA" id="ARBA00005336"/>
    </source>
</evidence>
<evidence type="ECO:0000256" key="13">
    <source>
        <dbReference type="ARBA" id="ARBA00032594"/>
    </source>
</evidence>
<dbReference type="PANTHER" id="PTHR42715">
    <property type="entry name" value="BETA-GLUCOSIDASE"/>
    <property type="match status" value="1"/>
</dbReference>
<feature type="compositionally biased region" description="Low complexity" evidence="14">
    <location>
        <begin position="876"/>
        <end position="886"/>
    </location>
</feature>
<dbReference type="FunFam" id="3.40.50.1700:FF:000003">
    <property type="entry name" value="Probable beta-glucosidase"/>
    <property type="match status" value="1"/>
</dbReference>
<dbReference type="Pfam" id="PF00933">
    <property type="entry name" value="Glyco_hydro_3"/>
    <property type="match status" value="1"/>
</dbReference>
<keyword evidence="9" id="KW-0326">Glycosidase</keyword>
<dbReference type="Gene3D" id="2.60.40.10">
    <property type="entry name" value="Immunoglobulins"/>
    <property type="match status" value="1"/>
</dbReference>
<evidence type="ECO:0000256" key="9">
    <source>
        <dbReference type="ARBA" id="ARBA00023295"/>
    </source>
</evidence>
<evidence type="ECO:0000259" key="15">
    <source>
        <dbReference type="SMART" id="SM01217"/>
    </source>
</evidence>
<keyword evidence="6" id="KW-0136">Cellulose degradation</keyword>
<dbReference type="InterPro" id="IPR001764">
    <property type="entry name" value="Glyco_hydro_3_N"/>
</dbReference>
<evidence type="ECO:0000256" key="11">
    <source>
        <dbReference type="ARBA" id="ARBA00031448"/>
    </source>
</evidence>
<evidence type="ECO:0000313" key="17">
    <source>
        <dbReference type="Proteomes" id="UP000095038"/>
    </source>
</evidence>
<keyword evidence="5 16" id="KW-0378">Hydrolase</keyword>
<dbReference type="GO" id="GO:0030245">
    <property type="term" value="P:cellulose catabolic process"/>
    <property type="evidence" value="ECO:0007669"/>
    <property type="project" value="UniProtKB-KW"/>
</dbReference>
<keyword evidence="8" id="KW-0119">Carbohydrate metabolism</keyword>
<feature type="compositionally biased region" description="Basic and acidic residues" evidence="14">
    <location>
        <begin position="860"/>
        <end position="875"/>
    </location>
</feature>
<evidence type="ECO:0000256" key="5">
    <source>
        <dbReference type="ARBA" id="ARBA00022801"/>
    </source>
</evidence>
<sequence>MTTVEKVNLTTGTGWGSGPCIGNTGSIPRLNIPSLCIQDGPNGVRFTDFITSFPSGLATGSTFNKALIYLRGKAIAQQHKIKGVHVLLGPTIGPIGLKAKGGRNWESFGADPYLQGVSARYTIKGIQEEGIVACVRHLIGNEQERYRQLNEWSGDYWDNLEQAISSNIGDRAMHEIYLWPFADAINEGVGSVMCAYNRLNNTYSCENSYLLNYLLKEELGFQGWVMSDWGATHSGVSSVLAGLDMNCPGEVIGEWLSGKSYWGPLLTRSIYNETVSEEKIDDMVTRILAPFFLLKSMPVFYDIPNFSSWTSHTYDQEFPYQNFGPIKQINWHIDARNDFTEETALQVAQESIVLLKNDGKLLPISREDGVRRILVAGSASRPSNKGFNCKEKQCVDGALFQGWGSATVNQPFGITPYEAISARARKEMIAIDFSDDNYQFDHTEELASYADVSIVFVSADSGEGYIEVDGNFGDRKNVSLWQNGDELISHIADNCHKTVVVITSVGPVDMEKWIEHENVLAVLWSGPLGQYSGAAITSVLFGDINPSGHLPFTIAKNPLDYVDIIEDIPGDGEPQDDSFMERDLLLDYRYFDENKIKPRYEFGFGLSYSRFSLCNLKIKEINCPSEYLPCPLPYLPPYRFDDQYDIADPENALFPYEELTPVPGFIYPYLFNDKISSVDEYCYPNGYSPEQRKEPVAAGGGLGGNPALWDVLYNVKVDIKNEGPYDGQYVAQLYIEFPRDETCTDLLDTPPRQLRGFEKVKINFDSSVGISFDILRRDMSVWDPHEQNWRIMRGVYKIYVGSSSRKLDLCGEIDISYDKESEEGEGEDNDNDNDKDELSDIDYYGSVRSTGKNKNKNKNNKKDLKMMENDGKENFKIISKGKSSKK</sequence>
<evidence type="ECO:0000256" key="6">
    <source>
        <dbReference type="ARBA" id="ARBA00023001"/>
    </source>
</evidence>
<dbReference type="AlphaFoldDB" id="A0A1D2VJV9"/>
<dbReference type="Pfam" id="PF01915">
    <property type="entry name" value="Glyco_hydro_3_C"/>
    <property type="match status" value="1"/>
</dbReference>
<evidence type="ECO:0000256" key="14">
    <source>
        <dbReference type="SAM" id="MobiDB-lite"/>
    </source>
</evidence>
<dbReference type="Proteomes" id="UP000095038">
    <property type="component" value="Unassembled WGS sequence"/>
</dbReference>
<dbReference type="OrthoDB" id="416222at2759"/>
<reference evidence="17" key="1">
    <citation type="submission" date="2016-05" db="EMBL/GenBank/DDBJ databases">
        <title>Comparative genomics of biotechnologically important yeasts.</title>
        <authorList>
            <consortium name="DOE Joint Genome Institute"/>
            <person name="Riley R."/>
            <person name="Haridas S."/>
            <person name="Wolfe K.H."/>
            <person name="Lopes M.R."/>
            <person name="Hittinger C.T."/>
            <person name="Goker M."/>
            <person name="Salamov A."/>
            <person name="Wisecaver J."/>
            <person name="Long T.M."/>
            <person name="Aerts A.L."/>
            <person name="Barry K."/>
            <person name="Choi C."/>
            <person name="Clum A."/>
            <person name="Coughlan A.Y."/>
            <person name="Deshpande S."/>
            <person name="Douglass A.P."/>
            <person name="Hanson S.J."/>
            <person name="Klenk H.-P."/>
            <person name="Labutti K."/>
            <person name="Lapidus A."/>
            <person name="Lindquist E."/>
            <person name="Lipzen A."/>
            <person name="Meier-Kolthoff J.P."/>
            <person name="Ohm R.A."/>
            <person name="Otillar R.P."/>
            <person name="Pangilinan J."/>
            <person name="Peng Y."/>
            <person name="Rokas A."/>
            <person name="Rosa C.A."/>
            <person name="Scheuner C."/>
            <person name="Sibirny A.A."/>
            <person name="Slot J.C."/>
            <person name="Stielow J.B."/>
            <person name="Sun H."/>
            <person name="Kurtzman C.P."/>
            <person name="Blackwell M."/>
            <person name="Grigoriev I.V."/>
            <person name="Jeffries T.W."/>
        </authorList>
    </citation>
    <scope>NUCLEOTIDE SEQUENCE [LARGE SCALE GENOMIC DNA]</scope>
    <source>
        <strain evidence="17">DSM 1968</strain>
    </source>
</reference>
<accession>A0A1D2VJV9</accession>
<keyword evidence="17" id="KW-1185">Reference proteome</keyword>
<dbReference type="GO" id="GO:0008422">
    <property type="term" value="F:beta-glucosidase activity"/>
    <property type="evidence" value="ECO:0007669"/>
    <property type="project" value="UniProtKB-EC"/>
</dbReference>
<name>A0A1D2VJV9_9ASCO</name>
<evidence type="ECO:0000256" key="7">
    <source>
        <dbReference type="ARBA" id="ARBA00023180"/>
    </source>
</evidence>
<evidence type="ECO:0000256" key="4">
    <source>
        <dbReference type="ARBA" id="ARBA00012744"/>
    </source>
</evidence>
<keyword evidence="7" id="KW-0325">Glycoprotein</keyword>
<dbReference type="STRING" id="1344418.A0A1D2VJV9"/>
<evidence type="ECO:0000256" key="2">
    <source>
        <dbReference type="ARBA" id="ARBA00004987"/>
    </source>
</evidence>
<dbReference type="InterPro" id="IPR002772">
    <property type="entry name" value="Glyco_hydro_3_C"/>
</dbReference>
<dbReference type="InterPro" id="IPR013783">
    <property type="entry name" value="Ig-like_fold"/>
</dbReference>
<dbReference type="SMART" id="SM01217">
    <property type="entry name" value="Fn3_like"/>
    <property type="match status" value="1"/>
</dbReference>
<evidence type="ECO:0000256" key="12">
    <source>
        <dbReference type="ARBA" id="ARBA00032194"/>
    </source>
</evidence>
<comment type="similarity">
    <text evidence="3">Belongs to the glycosyl hydrolase 3 family.</text>
</comment>
<proteinExistence type="inferred from homology"/>
<dbReference type="InParanoid" id="A0A1D2VJV9"/>
<dbReference type="Gene3D" id="3.40.50.1700">
    <property type="entry name" value="Glycoside hydrolase family 3 C-terminal domain"/>
    <property type="match status" value="1"/>
</dbReference>
<dbReference type="RefSeq" id="XP_020048104.1">
    <property type="nucleotide sequence ID" value="XM_020190420.1"/>
</dbReference>
<protein>
    <recommendedName>
        <fullName evidence="4">beta-glucosidase</fullName>
        <ecNumber evidence="4">3.2.1.21</ecNumber>
    </recommendedName>
    <alternativeName>
        <fullName evidence="13">Beta-D-glucoside glucohydrolase</fullName>
    </alternativeName>
    <alternativeName>
        <fullName evidence="11">Cellobiase</fullName>
    </alternativeName>
    <alternativeName>
        <fullName evidence="12">Gentiobiase</fullName>
    </alternativeName>
</protein>
<dbReference type="Gene3D" id="3.20.20.300">
    <property type="entry name" value="Glycoside hydrolase, family 3, N-terminal domain"/>
    <property type="match status" value="1"/>
</dbReference>
<dbReference type="InterPro" id="IPR026891">
    <property type="entry name" value="Fn3-like"/>
</dbReference>
<dbReference type="FunFam" id="3.20.20.300:FF:000002">
    <property type="entry name" value="Probable beta-glucosidase"/>
    <property type="match status" value="1"/>
</dbReference>
<dbReference type="SUPFAM" id="SSF51445">
    <property type="entry name" value="(Trans)glycosidases"/>
    <property type="match status" value="1"/>
</dbReference>
<evidence type="ECO:0000256" key="10">
    <source>
        <dbReference type="ARBA" id="ARBA00023326"/>
    </source>
</evidence>
<dbReference type="InterPro" id="IPR017853">
    <property type="entry name" value="GH"/>
</dbReference>
<evidence type="ECO:0000256" key="8">
    <source>
        <dbReference type="ARBA" id="ARBA00023277"/>
    </source>
</evidence>
<dbReference type="InterPro" id="IPR036962">
    <property type="entry name" value="Glyco_hydro_3_N_sf"/>
</dbReference>
<evidence type="ECO:0000313" key="16">
    <source>
        <dbReference type="EMBL" id="ODV61797.1"/>
    </source>
</evidence>